<keyword evidence="2" id="KW-1185">Reference proteome</keyword>
<dbReference type="STRING" id="1329250.WOSG25_250110"/>
<dbReference type="OrthoDB" id="2145206at2"/>
<evidence type="ECO:0000313" key="2">
    <source>
        <dbReference type="Proteomes" id="UP000030643"/>
    </source>
</evidence>
<reference evidence="2" key="1">
    <citation type="journal article" date="2014" name="Genome Announc.">
        <title>Draft genome sequence of Weissella oryzae SG25T, isolated from fermented rice grains.</title>
        <authorList>
            <person name="Tanizawa Y."/>
            <person name="Fujisawa T."/>
            <person name="Mochizuki T."/>
            <person name="Kaminuma E."/>
            <person name="Suzuki Y."/>
            <person name="Nakamura Y."/>
            <person name="Tohno M."/>
        </authorList>
    </citation>
    <scope>NUCLEOTIDE SEQUENCE [LARGE SCALE GENOMIC DNA]</scope>
    <source>
        <strain evidence="2">DSM 25784 / JCM 18191 / LMG 30913 / SG25</strain>
    </source>
</reference>
<dbReference type="EMBL" id="DF820508">
    <property type="protein sequence ID" value="GAK32040.1"/>
    <property type="molecule type" value="Genomic_DNA"/>
</dbReference>
<organism evidence="1 2">
    <name type="scientific">Weissella oryzae (strain DSM 25784 / JCM 18191 / LMG 30913 / SG25)</name>
    <dbReference type="NCBI Taxonomy" id="1329250"/>
    <lineage>
        <taxon>Bacteria</taxon>
        <taxon>Bacillati</taxon>
        <taxon>Bacillota</taxon>
        <taxon>Bacilli</taxon>
        <taxon>Lactobacillales</taxon>
        <taxon>Lactobacillaceae</taxon>
        <taxon>Weissella</taxon>
    </lineage>
</organism>
<name>A0A069CW59_WEIOS</name>
<dbReference type="RefSeq" id="WP_027699916.1">
    <property type="nucleotide sequence ID" value="NZ_DF820508.1"/>
</dbReference>
<gene>
    <name evidence="1" type="ORF">WOSG25_250110</name>
</gene>
<dbReference type="AlphaFoldDB" id="A0A069CW59"/>
<evidence type="ECO:0008006" key="3">
    <source>
        <dbReference type="Google" id="ProtNLM"/>
    </source>
</evidence>
<evidence type="ECO:0000313" key="1">
    <source>
        <dbReference type="EMBL" id="GAK32040.1"/>
    </source>
</evidence>
<protein>
    <recommendedName>
        <fullName evidence="3">Primase C-terminal 1 domain-containing protein</fullName>
    </recommendedName>
</protein>
<sequence length="300" mass="34476">MYAFKKSGVRGPYDVIEELDVIHYLRSVPFEHEKVEDIEYFKKNQAQYFTPSALIEGLDRNRENILDIQGIVFDLDVVPDWNELKYAFYDVLTISKIEMYLWLTPSGIWNGKHLNASRLFIPLAEPINPNLLSDAVDELIKLFANLNQRTKHELNLLSYGVDIATSKTISRLMGLPIQQKGSIVPWDVEERFRYKVKAEYHASTFQPVLAPEDDFMRLDEPNEENLTSFISGYVDKHKIGFYKGVRDNNLIKIIGAVKTAFNDVDESDLLAAFFNAGIAQQLDNPEKDILRKTKRLLKGA</sequence>
<dbReference type="Proteomes" id="UP000030643">
    <property type="component" value="Unassembled WGS sequence"/>
</dbReference>
<proteinExistence type="predicted"/>
<accession>A0A069CW59</accession>